<name>A0ABY8U755_TETOB</name>
<evidence type="ECO:0000256" key="1">
    <source>
        <dbReference type="SAM" id="MobiDB-lite"/>
    </source>
</evidence>
<dbReference type="Proteomes" id="UP001244341">
    <property type="component" value="Chromosome 8b"/>
</dbReference>
<protein>
    <submittedName>
        <fullName evidence="2">Uncharacterized protein</fullName>
    </submittedName>
</protein>
<gene>
    <name evidence="2" type="ORF">OEZ85_013862</name>
</gene>
<feature type="region of interest" description="Disordered" evidence="1">
    <location>
        <begin position="1"/>
        <end position="50"/>
    </location>
</feature>
<reference evidence="2 3" key="1">
    <citation type="submission" date="2023-05" db="EMBL/GenBank/DDBJ databases">
        <title>A 100% complete, gapless, phased diploid assembly of the Scenedesmus obliquus UTEX 3031 genome.</title>
        <authorList>
            <person name="Biondi T.C."/>
            <person name="Hanschen E.R."/>
            <person name="Kwon T."/>
            <person name="Eng W."/>
            <person name="Kruse C.P.S."/>
            <person name="Koehler S.I."/>
            <person name="Kunde Y."/>
            <person name="Gleasner C.D."/>
            <person name="You Mak K.T."/>
            <person name="Polle J."/>
            <person name="Hovde B.T."/>
            <person name="Starkenburg S.R."/>
        </authorList>
    </citation>
    <scope>NUCLEOTIDE SEQUENCE [LARGE SCALE GENOMIC DNA]</scope>
    <source>
        <strain evidence="2 3">DOE0152z</strain>
    </source>
</reference>
<evidence type="ECO:0000313" key="2">
    <source>
        <dbReference type="EMBL" id="WIA16939.1"/>
    </source>
</evidence>
<keyword evidence="3" id="KW-1185">Reference proteome</keyword>
<sequence>MADRVAALSGSAQDTRKRKQVLSPNGVVQQRADAKAAAIGKMQRTDTEPACRGCNEPTAHSAYINKREVPLCPRCQGKYMAMVTGSCPPSSSVPDPNVEPLHYWLPRLLAPLPRLSEQQRREFCDMLVLRQDDAWLQLISMS</sequence>
<proteinExistence type="predicted"/>
<evidence type="ECO:0000313" key="3">
    <source>
        <dbReference type="Proteomes" id="UP001244341"/>
    </source>
</evidence>
<accession>A0ABY8U755</accession>
<dbReference type="EMBL" id="CP126215">
    <property type="protein sequence ID" value="WIA16939.1"/>
    <property type="molecule type" value="Genomic_DNA"/>
</dbReference>
<organism evidence="2 3">
    <name type="scientific">Tetradesmus obliquus</name>
    <name type="common">Green alga</name>
    <name type="synonym">Acutodesmus obliquus</name>
    <dbReference type="NCBI Taxonomy" id="3088"/>
    <lineage>
        <taxon>Eukaryota</taxon>
        <taxon>Viridiplantae</taxon>
        <taxon>Chlorophyta</taxon>
        <taxon>core chlorophytes</taxon>
        <taxon>Chlorophyceae</taxon>
        <taxon>CS clade</taxon>
        <taxon>Sphaeropleales</taxon>
        <taxon>Scenedesmaceae</taxon>
        <taxon>Tetradesmus</taxon>
    </lineage>
</organism>